<reference evidence="1 2" key="1">
    <citation type="submission" date="2021-06" db="EMBL/GenBank/DDBJ databases">
        <title>Caerostris extrusa draft genome.</title>
        <authorList>
            <person name="Kono N."/>
            <person name="Arakawa K."/>
        </authorList>
    </citation>
    <scope>NUCLEOTIDE SEQUENCE [LARGE SCALE GENOMIC DNA]</scope>
</reference>
<dbReference type="AlphaFoldDB" id="A0AAV4YDN7"/>
<keyword evidence="1" id="KW-0540">Nuclease</keyword>
<dbReference type="EMBL" id="BPLR01019061">
    <property type="protein sequence ID" value="GIZ04282.1"/>
    <property type="molecule type" value="Genomic_DNA"/>
</dbReference>
<dbReference type="GO" id="GO:0004519">
    <property type="term" value="F:endonuclease activity"/>
    <property type="evidence" value="ECO:0007669"/>
    <property type="project" value="UniProtKB-KW"/>
</dbReference>
<evidence type="ECO:0000313" key="2">
    <source>
        <dbReference type="Proteomes" id="UP001054945"/>
    </source>
</evidence>
<proteinExistence type="predicted"/>
<accession>A0AAV4YDN7</accession>
<keyword evidence="2" id="KW-1185">Reference proteome</keyword>
<keyword evidence="1" id="KW-0255">Endonuclease</keyword>
<evidence type="ECO:0000313" key="1">
    <source>
        <dbReference type="EMBL" id="GIZ04282.1"/>
    </source>
</evidence>
<name>A0AAV4YDN7_CAEEX</name>
<keyword evidence="1" id="KW-0378">Hydrolase</keyword>
<organism evidence="1 2">
    <name type="scientific">Caerostris extrusa</name>
    <name type="common">Bark spider</name>
    <name type="synonym">Caerostris bankana</name>
    <dbReference type="NCBI Taxonomy" id="172846"/>
    <lineage>
        <taxon>Eukaryota</taxon>
        <taxon>Metazoa</taxon>
        <taxon>Ecdysozoa</taxon>
        <taxon>Arthropoda</taxon>
        <taxon>Chelicerata</taxon>
        <taxon>Arachnida</taxon>
        <taxon>Araneae</taxon>
        <taxon>Araneomorphae</taxon>
        <taxon>Entelegynae</taxon>
        <taxon>Araneoidea</taxon>
        <taxon>Araneidae</taxon>
        <taxon>Caerostris</taxon>
    </lineage>
</organism>
<protein>
    <submittedName>
        <fullName evidence="1">Endonuclease</fullName>
    </submittedName>
</protein>
<sequence length="181" mass="21103">MKNNEMKVRQVCYKFDIVYRPSKSNIFVDILSRIIGSTTLGKSLGDIHADLYPLSITRMHHWVRSKNFTFSLEDIKKSHQLMLYLHEQKARFLKNDGKLIKATSPFPTNLTDQIGTYLNKEPCLVLKNMNLESWKPTRITPMLAIKWPGDKHLNQAFGFCELNILVQRLKKSVIYRIGKSY</sequence>
<dbReference type="Proteomes" id="UP001054945">
    <property type="component" value="Unassembled WGS sequence"/>
</dbReference>
<gene>
    <name evidence="1" type="ORF">CEXT_271641</name>
</gene>
<comment type="caution">
    <text evidence="1">The sequence shown here is derived from an EMBL/GenBank/DDBJ whole genome shotgun (WGS) entry which is preliminary data.</text>
</comment>